<dbReference type="InterPro" id="IPR018356">
    <property type="entry name" value="Tscrpt_reg_HTH_DeoR_CS"/>
</dbReference>
<dbReference type="SUPFAM" id="SSF100950">
    <property type="entry name" value="NagB/RpiA/CoA transferase-like"/>
    <property type="match status" value="1"/>
</dbReference>
<protein>
    <submittedName>
        <fullName evidence="5">DeoR family transcriptional regulator</fullName>
    </submittedName>
</protein>
<evidence type="ECO:0000313" key="5">
    <source>
        <dbReference type="EMBL" id="TCL06722.1"/>
    </source>
</evidence>
<dbReference type="SMART" id="SM00420">
    <property type="entry name" value="HTH_DEOR"/>
    <property type="match status" value="1"/>
</dbReference>
<organism evidence="5 6">
    <name type="scientific">Sodalis ligni</name>
    <dbReference type="NCBI Taxonomy" id="2697027"/>
    <lineage>
        <taxon>Bacteria</taxon>
        <taxon>Pseudomonadati</taxon>
        <taxon>Pseudomonadota</taxon>
        <taxon>Gammaproteobacteria</taxon>
        <taxon>Enterobacterales</taxon>
        <taxon>Bruguierivoracaceae</taxon>
        <taxon>Sodalis</taxon>
    </lineage>
</organism>
<dbReference type="InterPro" id="IPR001034">
    <property type="entry name" value="DeoR_HTH"/>
</dbReference>
<keyword evidence="1" id="KW-0805">Transcription regulation</keyword>
<accession>A0A4R1NGN6</accession>
<dbReference type="PROSITE" id="PS51000">
    <property type="entry name" value="HTH_DEOR_2"/>
    <property type="match status" value="1"/>
</dbReference>
<dbReference type="PRINTS" id="PR00037">
    <property type="entry name" value="HTHLACR"/>
</dbReference>
<dbReference type="InterPro" id="IPR037171">
    <property type="entry name" value="NagB/RpiA_transferase-like"/>
</dbReference>
<proteinExistence type="predicted"/>
<dbReference type="InterPro" id="IPR050313">
    <property type="entry name" value="Carb_Metab_HTH_regulators"/>
</dbReference>
<keyword evidence="2" id="KW-0238">DNA-binding</keyword>
<dbReference type="SMART" id="SM01134">
    <property type="entry name" value="DeoRC"/>
    <property type="match status" value="1"/>
</dbReference>
<dbReference type="PANTHER" id="PTHR30363:SF44">
    <property type="entry name" value="AGA OPERON TRANSCRIPTIONAL REPRESSOR-RELATED"/>
    <property type="match status" value="1"/>
</dbReference>
<evidence type="ECO:0000259" key="4">
    <source>
        <dbReference type="PROSITE" id="PS51000"/>
    </source>
</evidence>
<dbReference type="OrthoDB" id="5685843at2"/>
<reference evidence="5 6" key="1">
    <citation type="submission" date="2019-02" db="EMBL/GenBank/DDBJ databases">
        <title>Investigation of anaerobic lignin degradation for improved lignocellulosic biofuels.</title>
        <authorList>
            <person name="Deangelis K."/>
        </authorList>
    </citation>
    <scope>NUCLEOTIDE SEQUENCE [LARGE SCALE GENOMIC DNA]</scope>
    <source>
        <strain evidence="5 6">159R</strain>
    </source>
</reference>
<dbReference type="GO" id="GO:0003700">
    <property type="term" value="F:DNA-binding transcription factor activity"/>
    <property type="evidence" value="ECO:0007669"/>
    <property type="project" value="InterPro"/>
</dbReference>
<sequence length="265" mass="28942">MRPEQRRLAIIELLSEHHKLTVDFLAEHLSASKETIRRDLTDLANIGQLRKFHGGAAILDNTLQEGEFSARLSENAQEKRAIALAATSLFHKNDSIFIDTGTTTLAFARELAVNAKELTIITNSVSITQVLARSSGNHKVYLIGGQYREDAAENLGPLAVAQISMFHVSDAVITVGAMDENGVMDYDLEEAEIARAMIAQAKQVTVLADHSKIGRSALFTLCSLKDIHRLVTDRLPGKAFYNALQDAGIECIVSAEGMRLSNAID</sequence>
<dbReference type="InterPro" id="IPR036388">
    <property type="entry name" value="WH-like_DNA-bd_sf"/>
</dbReference>
<dbReference type="EMBL" id="SJOI01000001">
    <property type="protein sequence ID" value="TCL06722.1"/>
    <property type="molecule type" value="Genomic_DNA"/>
</dbReference>
<evidence type="ECO:0000256" key="3">
    <source>
        <dbReference type="ARBA" id="ARBA00023163"/>
    </source>
</evidence>
<dbReference type="RefSeq" id="WP_132926348.1">
    <property type="nucleotide sequence ID" value="NZ_CP075169.1"/>
</dbReference>
<gene>
    <name evidence="5" type="ORF">EZJ58_5011</name>
</gene>
<dbReference type="InterPro" id="IPR036390">
    <property type="entry name" value="WH_DNA-bd_sf"/>
</dbReference>
<dbReference type="GO" id="GO:0003677">
    <property type="term" value="F:DNA binding"/>
    <property type="evidence" value="ECO:0007669"/>
    <property type="project" value="UniProtKB-KW"/>
</dbReference>
<dbReference type="Gene3D" id="1.10.10.10">
    <property type="entry name" value="Winged helix-like DNA-binding domain superfamily/Winged helix DNA-binding domain"/>
    <property type="match status" value="1"/>
</dbReference>
<dbReference type="InterPro" id="IPR014036">
    <property type="entry name" value="DeoR-like_C"/>
</dbReference>
<dbReference type="Pfam" id="PF00455">
    <property type="entry name" value="DeoRC"/>
    <property type="match status" value="1"/>
</dbReference>
<dbReference type="SUPFAM" id="SSF46785">
    <property type="entry name" value="Winged helix' DNA-binding domain"/>
    <property type="match status" value="1"/>
</dbReference>
<evidence type="ECO:0000313" key="6">
    <source>
        <dbReference type="Proteomes" id="UP000294555"/>
    </source>
</evidence>
<dbReference type="Gene3D" id="3.40.50.1360">
    <property type="match status" value="1"/>
</dbReference>
<comment type="caution">
    <text evidence="5">The sequence shown here is derived from an EMBL/GenBank/DDBJ whole genome shotgun (WGS) entry which is preliminary data.</text>
</comment>
<dbReference type="AlphaFoldDB" id="A0A4R1NGN6"/>
<keyword evidence="3" id="KW-0804">Transcription</keyword>
<dbReference type="PROSITE" id="PS00894">
    <property type="entry name" value="HTH_DEOR_1"/>
    <property type="match status" value="1"/>
</dbReference>
<evidence type="ECO:0000256" key="1">
    <source>
        <dbReference type="ARBA" id="ARBA00023015"/>
    </source>
</evidence>
<keyword evidence="6" id="KW-1185">Reference proteome</keyword>
<evidence type="ECO:0000256" key="2">
    <source>
        <dbReference type="ARBA" id="ARBA00023125"/>
    </source>
</evidence>
<dbReference type="PANTHER" id="PTHR30363">
    <property type="entry name" value="HTH-TYPE TRANSCRIPTIONAL REGULATOR SRLR-RELATED"/>
    <property type="match status" value="1"/>
</dbReference>
<dbReference type="Proteomes" id="UP000294555">
    <property type="component" value="Unassembled WGS sequence"/>
</dbReference>
<name>A0A4R1NGN6_9GAMM</name>
<dbReference type="Pfam" id="PF08220">
    <property type="entry name" value="HTH_DeoR"/>
    <property type="match status" value="1"/>
</dbReference>
<feature type="domain" description="HTH deoR-type" evidence="4">
    <location>
        <begin position="3"/>
        <end position="58"/>
    </location>
</feature>